<name>A0A922T7Z5_9HYPH</name>
<dbReference type="AlphaFoldDB" id="A0A922T7Z5"/>
<reference evidence="2 3" key="1">
    <citation type="submission" date="2014-06" db="EMBL/GenBank/DDBJ databases">
        <title>Rhizobium pelagicum/R2-400B4.</title>
        <authorList>
            <person name="Kimes N.E."/>
            <person name="Lopez-Perez M."/>
        </authorList>
    </citation>
    <scope>NUCLEOTIDE SEQUENCE [LARGE SCALE GENOMIC DNA]</scope>
    <source>
        <strain evidence="2 3">R2-400B4</strain>
    </source>
</reference>
<dbReference type="SUPFAM" id="SSF52091">
    <property type="entry name" value="SpoIIaa-like"/>
    <property type="match status" value="1"/>
</dbReference>
<feature type="domain" description="STAS" evidence="1">
    <location>
        <begin position="1"/>
        <end position="112"/>
    </location>
</feature>
<dbReference type="CDD" id="cd07043">
    <property type="entry name" value="STAS_anti-anti-sigma_factors"/>
    <property type="match status" value="1"/>
</dbReference>
<sequence length="116" mass="12468">MHVNFKRLRDTLIIEIAGAVDRFAAGRLHDAVNAAIRSDCTHLLVDLSGATSLTRAGIRGLVVGARLMRNRHSEFLVNVPDPVMRSVLEATGFADLQRAVQRGTAGSAVSLQHKAA</sequence>
<organism evidence="2 3">
    <name type="scientific">Pseudorhizobium pelagicum</name>
    <dbReference type="NCBI Taxonomy" id="1509405"/>
    <lineage>
        <taxon>Bacteria</taxon>
        <taxon>Pseudomonadati</taxon>
        <taxon>Pseudomonadota</taxon>
        <taxon>Alphaproteobacteria</taxon>
        <taxon>Hyphomicrobiales</taxon>
        <taxon>Rhizobiaceae</taxon>
        <taxon>Rhizobium/Agrobacterium group</taxon>
        <taxon>Pseudorhizobium</taxon>
    </lineage>
</organism>
<evidence type="ECO:0000259" key="1">
    <source>
        <dbReference type="PROSITE" id="PS50801"/>
    </source>
</evidence>
<proteinExistence type="predicted"/>
<dbReference type="InterPro" id="IPR002645">
    <property type="entry name" value="STAS_dom"/>
</dbReference>
<gene>
    <name evidence="2" type="ORF">GV68_20905</name>
</gene>
<dbReference type="RefSeq" id="WP_029620933.1">
    <property type="nucleotide sequence ID" value="NZ_CAJXID010000023.1"/>
</dbReference>
<accession>A0A922T7Z5</accession>
<evidence type="ECO:0000313" key="2">
    <source>
        <dbReference type="EMBL" id="KEQ09813.1"/>
    </source>
</evidence>
<dbReference type="Proteomes" id="UP000052167">
    <property type="component" value="Unassembled WGS sequence"/>
</dbReference>
<dbReference type="InterPro" id="IPR036513">
    <property type="entry name" value="STAS_dom_sf"/>
</dbReference>
<dbReference type="Pfam" id="PF01740">
    <property type="entry name" value="STAS"/>
    <property type="match status" value="1"/>
</dbReference>
<comment type="caution">
    <text evidence="2">The sequence shown here is derived from an EMBL/GenBank/DDBJ whole genome shotgun (WGS) entry which is preliminary data.</text>
</comment>
<dbReference type="OrthoDB" id="280847at2"/>
<evidence type="ECO:0000313" key="3">
    <source>
        <dbReference type="Proteomes" id="UP000052167"/>
    </source>
</evidence>
<keyword evidence="3" id="KW-1185">Reference proteome</keyword>
<protein>
    <recommendedName>
        <fullName evidence="1">STAS domain-containing protein</fullName>
    </recommendedName>
</protein>
<dbReference type="PROSITE" id="PS50801">
    <property type="entry name" value="STAS"/>
    <property type="match status" value="1"/>
</dbReference>
<dbReference type="EMBL" id="JOKJ01000005">
    <property type="protein sequence ID" value="KEQ09813.1"/>
    <property type="molecule type" value="Genomic_DNA"/>
</dbReference>
<dbReference type="Gene3D" id="3.30.750.24">
    <property type="entry name" value="STAS domain"/>
    <property type="match status" value="1"/>
</dbReference>